<name>A0ABW0P6H0_9HYPH</name>
<sequence length="93" mass="10180">MATNRFEQVDEPQDDAITLSLSAGDGETRGRISCPADLAGGHLVNDFVSDPMPPVEAFRAAVRLANEIRAPIVVEDPQGLWQDEWGVLYREAD</sequence>
<reference evidence="2" key="1">
    <citation type="journal article" date="2019" name="Int. J. Syst. Evol. Microbiol.">
        <title>The Global Catalogue of Microorganisms (GCM) 10K type strain sequencing project: providing services to taxonomists for standard genome sequencing and annotation.</title>
        <authorList>
            <consortium name="The Broad Institute Genomics Platform"/>
            <consortium name="The Broad Institute Genome Sequencing Center for Infectious Disease"/>
            <person name="Wu L."/>
            <person name="Ma J."/>
        </authorList>
    </citation>
    <scope>NUCLEOTIDE SEQUENCE [LARGE SCALE GENOMIC DNA]</scope>
    <source>
        <strain evidence="2">CCUG 43117</strain>
    </source>
</reference>
<evidence type="ECO:0000313" key="2">
    <source>
        <dbReference type="Proteomes" id="UP001596060"/>
    </source>
</evidence>
<dbReference type="EMBL" id="JBHSLU010000040">
    <property type="protein sequence ID" value="MFC5506349.1"/>
    <property type="molecule type" value="Genomic_DNA"/>
</dbReference>
<dbReference type="RefSeq" id="WP_066716877.1">
    <property type="nucleotide sequence ID" value="NZ_JBHSLU010000040.1"/>
</dbReference>
<proteinExistence type="predicted"/>
<keyword evidence="2" id="KW-1185">Reference proteome</keyword>
<accession>A0ABW0P6H0</accession>
<comment type="caution">
    <text evidence="1">The sequence shown here is derived from an EMBL/GenBank/DDBJ whole genome shotgun (WGS) entry which is preliminary data.</text>
</comment>
<organism evidence="1 2">
    <name type="scientific">Bosea massiliensis</name>
    <dbReference type="NCBI Taxonomy" id="151419"/>
    <lineage>
        <taxon>Bacteria</taxon>
        <taxon>Pseudomonadati</taxon>
        <taxon>Pseudomonadota</taxon>
        <taxon>Alphaproteobacteria</taxon>
        <taxon>Hyphomicrobiales</taxon>
        <taxon>Boseaceae</taxon>
        <taxon>Bosea</taxon>
    </lineage>
</organism>
<protein>
    <submittedName>
        <fullName evidence="1">Uncharacterized protein</fullName>
    </submittedName>
</protein>
<dbReference type="Proteomes" id="UP001596060">
    <property type="component" value="Unassembled WGS sequence"/>
</dbReference>
<gene>
    <name evidence="1" type="ORF">ACFPN9_13885</name>
</gene>
<evidence type="ECO:0000313" key="1">
    <source>
        <dbReference type="EMBL" id="MFC5506349.1"/>
    </source>
</evidence>